<dbReference type="SUPFAM" id="SSF52058">
    <property type="entry name" value="L domain-like"/>
    <property type="match status" value="1"/>
</dbReference>
<protein>
    <submittedName>
        <fullName evidence="1">Leucine-rich repeat domain-containing protein</fullName>
    </submittedName>
    <submittedName>
        <fullName evidence="2">Leucine-rich_repeat domain-containing protein</fullName>
    </submittedName>
</protein>
<proteinExistence type="predicted"/>
<gene>
    <name evidence="2" type="ORF">HINF_LOCUS15743</name>
    <name evidence="1" type="ORF">HINF_LOCUS291</name>
</gene>
<reference evidence="2 3" key="2">
    <citation type="submission" date="2024-07" db="EMBL/GenBank/DDBJ databases">
        <authorList>
            <person name="Akdeniz Z."/>
        </authorList>
    </citation>
    <scope>NUCLEOTIDE SEQUENCE [LARGE SCALE GENOMIC DNA]</scope>
</reference>
<dbReference type="Proteomes" id="UP001642409">
    <property type="component" value="Unassembled WGS sequence"/>
</dbReference>
<dbReference type="Gene3D" id="3.80.10.10">
    <property type="entry name" value="Ribonuclease Inhibitor"/>
    <property type="match status" value="1"/>
</dbReference>
<dbReference type="InterPro" id="IPR032675">
    <property type="entry name" value="LRR_dom_sf"/>
</dbReference>
<comment type="caution">
    <text evidence="1">The sequence shown here is derived from an EMBL/GenBank/DDBJ whole genome shotgun (WGS) entry which is preliminary data.</text>
</comment>
<evidence type="ECO:0000313" key="2">
    <source>
        <dbReference type="EMBL" id="CAL5998457.1"/>
    </source>
</evidence>
<reference evidence="1" key="1">
    <citation type="submission" date="2023-06" db="EMBL/GenBank/DDBJ databases">
        <authorList>
            <person name="Kurt Z."/>
        </authorList>
    </citation>
    <scope>NUCLEOTIDE SEQUENCE</scope>
</reference>
<name>A0AA86N4M1_9EUKA</name>
<sequence length="272" mass="31704">MIPKLENKTIKSLQLFYCGIISLKDFQLDNLEVLEILNLSKIQSNTLIQEIVRFKTLKELCLVEWLVDINFLSHITSLTKLTLCDCDLHDTNTLRYLVNLLQLDLSSNEDINTLPLQYLTQLTALWLQSCCLVSLDFLRPLTKLKYLDVYDNLIIYLQPVTELKELAELGARKNYIIDSLAIQQSNFQSLDLNNQEQPTKEQLKVANMMRDVNNPVIKLKQQRQQLGNLKQQQFKFRLKISESLQKQLTKHVQFIEMATQLFQQVSSFDGHQ</sequence>
<dbReference type="AlphaFoldDB" id="A0AA86N4M1"/>
<accession>A0AA86N4M1</accession>
<dbReference type="EMBL" id="CATOUU010000003">
    <property type="protein sequence ID" value="CAI9912646.1"/>
    <property type="molecule type" value="Genomic_DNA"/>
</dbReference>
<evidence type="ECO:0000313" key="1">
    <source>
        <dbReference type="EMBL" id="CAI9912646.1"/>
    </source>
</evidence>
<keyword evidence="3" id="KW-1185">Reference proteome</keyword>
<evidence type="ECO:0000313" key="3">
    <source>
        <dbReference type="Proteomes" id="UP001642409"/>
    </source>
</evidence>
<dbReference type="EMBL" id="CAXDID020000038">
    <property type="protein sequence ID" value="CAL5998457.1"/>
    <property type="molecule type" value="Genomic_DNA"/>
</dbReference>
<organism evidence="1">
    <name type="scientific">Hexamita inflata</name>
    <dbReference type="NCBI Taxonomy" id="28002"/>
    <lineage>
        <taxon>Eukaryota</taxon>
        <taxon>Metamonada</taxon>
        <taxon>Diplomonadida</taxon>
        <taxon>Hexamitidae</taxon>
        <taxon>Hexamitinae</taxon>
        <taxon>Hexamita</taxon>
    </lineage>
</organism>